<comment type="caution">
    <text evidence="2">The sequence shown here is derived from an EMBL/GenBank/DDBJ whole genome shotgun (WGS) entry which is preliminary data.</text>
</comment>
<dbReference type="AlphaFoldDB" id="A0A2I0QWG9"/>
<name>A0A2I0QWG9_9BACI</name>
<protein>
    <submittedName>
        <fullName evidence="2">Uncharacterized protein</fullName>
    </submittedName>
</protein>
<sequence length="134" mass="15873">MRNITFITLVFCGAFISFALIITFYPNLEADRALTYSELEQLHLKDYERNETYVTSNQKAIREFARMIFDSELNQTEQEIEENLYSFEIKDKQNQTVAEIDVGQNQITRINDRAYTITNSFEDNLSLFMSHYIR</sequence>
<accession>A0A2I0QWG9</accession>
<evidence type="ECO:0000256" key="1">
    <source>
        <dbReference type="SAM" id="Phobius"/>
    </source>
</evidence>
<dbReference type="RefSeq" id="WP_101330184.1">
    <property type="nucleotide sequence ID" value="NZ_PJNH01000001.1"/>
</dbReference>
<keyword evidence="3" id="KW-1185">Reference proteome</keyword>
<feature type="transmembrane region" description="Helical" evidence="1">
    <location>
        <begin position="6"/>
        <end position="25"/>
    </location>
</feature>
<keyword evidence="1" id="KW-0812">Transmembrane</keyword>
<keyword evidence="1" id="KW-0472">Membrane</keyword>
<reference evidence="2 3" key="1">
    <citation type="submission" date="2017-06" db="EMBL/GenBank/DDBJ databases">
        <title>the draft geome sequence of Illustriluteabacillus marina B3227.</title>
        <authorList>
            <person name="He R.-H."/>
            <person name="Du Z.-J."/>
        </authorList>
    </citation>
    <scope>NUCLEOTIDE SEQUENCE [LARGE SCALE GENOMIC DNA]</scope>
    <source>
        <strain evidence="2 3">B3227</strain>
    </source>
</reference>
<dbReference type="Proteomes" id="UP000243524">
    <property type="component" value="Unassembled WGS sequence"/>
</dbReference>
<keyword evidence="1" id="KW-1133">Transmembrane helix</keyword>
<evidence type="ECO:0000313" key="3">
    <source>
        <dbReference type="Proteomes" id="UP000243524"/>
    </source>
</evidence>
<gene>
    <name evidence="2" type="ORF">CEY16_01395</name>
</gene>
<dbReference type="EMBL" id="PJNH01000001">
    <property type="protein sequence ID" value="PKR78440.1"/>
    <property type="molecule type" value="Genomic_DNA"/>
</dbReference>
<proteinExistence type="predicted"/>
<evidence type="ECO:0000313" key="2">
    <source>
        <dbReference type="EMBL" id="PKR78440.1"/>
    </source>
</evidence>
<organism evidence="2 3">
    <name type="scientific">Halalkalibacillus sediminis</name>
    <dbReference type="NCBI Taxonomy" id="2018042"/>
    <lineage>
        <taxon>Bacteria</taxon>
        <taxon>Bacillati</taxon>
        <taxon>Bacillota</taxon>
        <taxon>Bacilli</taxon>
        <taxon>Bacillales</taxon>
        <taxon>Bacillaceae</taxon>
        <taxon>Halalkalibacillus</taxon>
    </lineage>
</organism>